<dbReference type="Proteomes" id="UP000254040">
    <property type="component" value="Unassembled WGS sequence"/>
</dbReference>
<dbReference type="GO" id="GO:0005509">
    <property type="term" value="F:calcium ion binding"/>
    <property type="evidence" value="ECO:0007669"/>
    <property type="project" value="InterPro"/>
</dbReference>
<evidence type="ECO:0000256" key="1">
    <source>
        <dbReference type="SAM" id="SignalP"/>
    </source>
</evidence>
<gene>
    <name evidence="2" type="ORF">Lmor_0858</name>
    <name evidence="3" type="ORF">NCTC12239_00914</name>
</gene>
<evidence type="ECO:0000313" key="4">
    <source>
        <dbReference type="Proteomes" id="UP000054985"/>
    </source>
</evidence>
<dbReference type="InterPro" id="IPR015919">
    <property type="entry name" value="Cadherin-like_sf"/>
</dbReference>
<dbReference type="EMBL" id="UGOG01000001">
    <property type="protein sequence ID" value="STX61996.1"/>
    <property type="molecule type" value="Genomic_DNA"/>
</dbReference>
<evidence type="ECO:0000313" key="5">
    <source>
        <dbReference type="Proteomes" id="UP000254040"/>
    </source>
</evidence>
<feature type="signal peptide" evidence="1">
    <location>
        <begin position="1"/>
        <end position="23"/>
    </location>
</feature>
<dbReference type="SUPFAM" id="SSF49313">
    <property type="entry name" value="Cadherin-like"/>
    <property type="match status" value="1"/>
</dbReference>
<dbReference type="GO" id="GO:0016020">
    <property type="term" value="C:membrane"/>
    <property type="evidence" value="ECO:0007669"/>
    <property type="project" value="InterPro"/>
</dbReference>
<evidence type="ECO:0000313" key="3">
    <source>
        <dbReference type="EMBL" id="STX61996.1"/>
    </source>
</evidence>
<name>A0A378JU73_9GAMM</name>
<dbReference type="AlphaFoldDB" id="A0A378JU73"/>
<dbReference type="InterPro" id="IPR013783">
    <property type="entry name" value="Ig-like_fold"/>
</dbReference>
<evidence type="ECO:0000313" key="2">
    <source>
        <dbReference type="EMBL" id="KTD35411.1"/>
    </source>
</evidence>
<organism evidence="3 5">
    <name type="scientific">Legionella moravica</name>
    <dbReference type="NCBI Taxonomy" id="39962"/>
    <lineage>
        <taxon>Bacteria</taxon>
        <taxon>Pseudomonadati</taxon>
        <taxon>Pseudomonadota</taxon>
        <taxon>Gammaproteobacteria</taxon>
        <taxon>Legionellales</taxon>
        <taxon>Legionellaceae</taxon>
        <taxon>Legionella</taxon>
    </lineage>
</organism>
<reference evidence="2 4" key="1">
    <citation type="submission" date="2015-11" db="EMBL/GenBank/DDBJ databases">
        <title>Genomic analysis of 38 Legionella species identifies large and diverse effector repertoires.</title>
        <authorList>
            <person name="Burstein D."/>
            <person name="Amaro F."/>
            <person name="Zusman T."/>
            <person name="Lifshitz Z."/>
            <person name="Cohen O."/>
            <person name="Gilbert J.A."/>
            <person name="Pupko T."/>
            <person name="Shuman H.A."/>
            <person name="Segal G."/>
        </authorList>
    </citation>
    <scope>NUCLEOTIDE SEQUENCE [LARGE SCALE GENOMIC DNA]</scope>
    <source>
        <strain evidence="2 4">ATCC 43877</strain>
    </source>
</reference>
<feature type="chain" id="PRO_5017085895" evidence="1">
    <location>
        <begin position="24"/>
        <end position="551"/>
    </location>
</feature>
<reference evidence="3 5" key="2">
    <citation type="submission" date="2018-06" db="EMBL/GenBank/DDBJ databases">
        <authorList>
            <consortium name="Pathogen Informatics"/>
            <person name="Doyle S."/>
        </authorList>
    </citation>
    <scope>NUCLEOTIDE SEQUENCE [LARGE SCALE GENOMIC DNA]</scope>
    <source>
        <strain evidence="3 5">NCTC12239</strain>
    </source>
</reference>
<keyword evidence="4" id="KW-1185">Reference proteome</keyword>
<dbReference type="Proteomes" id="UP000054985">
    <property type="component" value="Unassembled WGS sequence"/>
</dbReference>
<dbReference type="STRING" id="39962.Lmor_0858"/>
<dbReference type="EMBL" id="LNYN01000014">
    <property type="protein sequence ID" value="KTD35411.1"/>
    <property type="molecule type" value="Genomic_DNA"/>
</dbReference>
<dbReference type="PROSITE" id="PS51257">
    <property type="entry name" value="PROKAR_LIPOPROTEIN"/>
    <property type="match status" value="1"/>
</dbReference>
<dbReference type="Pfam" id="PF05345">
    <property type="entry name" value="He_PIG"/>
    <property type="match status" value="1"/>
</dbReference>
<sequence length="551" mass="61104">MFVKDYVVNKFLFLLLMSLCSCALSFEEPSVSITFNGTVPSTVVSGELARIPVQMTYSALRFYKSWSVPAGSYLEFVAGSCPAIPYDEGSYWRGTCYMNIVIPGGRPGSVISGALSYGVYLKEGRFPNKHELSLTFFSPAFSVRVIPHSISMLTIPIQEATANTSFSYNLKSAVKFYDENAQAGYPPKVIVSQEKLDGLFFNPTTFCIEGKPTRTGTYKFSVGAVNSYGTAAFTDFKVQVRVNEKDKPVFKQNYPIPGASPGEKYSLNLMDLIEPQAGFMETNQISFRIDPNKSHPEWLLISKEHPTFLEGEVPVGEAGKEVDVTLIASSNTGGDCLRPLTIKIPVAIDPTKKPTINSFKLEKLAGANIYEELSGYISDPAHDPAIQLILEKVEPTATWLKMSSLHPTILEGTVPDQATGQKYLLTLRANTLIGGNSDPVTIPLNISVDKKQMPRFKSDKPILPILYPGQPYLYDFVENNDVYPEYHDAPYEIQFAEGFNPPDWLRLEQNQLIADMVPPEIVNEDLEIKIMIKNIPGGLSNEYILSLTIMN</sequence>
<accession>A0A378JU73</accession>
<protein>
    <submittedName>
        <fullName evidence="3">Uncharacterized protein</fullName>
    </submittedName>
</protein>
<keyword evidence="1" id="KW-0732">Signal</keyword>
<proteinExistence type="predicted"/>
<dbReference type="Gene3D" id="2.60.40.10">
    <property type="entry name" value="Immunoglobulins"/>
    <property type="match status" value="1"/>
</dbReference>